<feature type="transmembrane region" description="Helical" evidence="1">
    <location>
        <begin position="79"/>
        <end position="101"/>
    </location>
</feature>
<keyword evidence="1" id="KW-0472">Membrane</keyword>
<dbReference type="AlphaFoldDB" id="A0A1M4YAV1"/>
<name>A0A1M4YAV1_9BACT</name>
<feature type="transmembrane region" description="Helical" evidence="1">
    <location>
        <begin position="49"/>
        <end position="67"/>
    </location>
</feature>
<dbReference type="OrthoDB" id="1445931at2"/>
<sequence length="137" mass="15607">MEKRTKIAAGLLPNYFRKAGIAIIVLAFVPLVIVKTVNVTQSPVSKEVFRLQSMNAFILGLLFIAWAREKVEDELTIAIRQHSMLVAFIWGVLNVMIKPFIDMLVKDPVTDLKAQELISSMLLIYLVLYFVQKKTRN</sequence>
<dbReference type="EMBL" id="FQUU01000005">
    <property type="protein sequence ID" value="SHF02947.1"/>
    <property type="molecule type" value="Genomic_DNA"/>
</dbReference>
<evidence type="ECO:0000256" key="1">
    <source>
        <dbReference type="SAM" id="Phobius"/>
    </source>
</evidence>
<accession>A0A1M4YAV1</accession>
<feature type="transmembrane region" description="Helical" evidence="1">
    <location>
        <begin position="113"/>
        <end position="131"/>
    </location>
</feature>
<keyword evidence="3" id="KW-1185">Reference proteome</keyword>
<evidence type="ECO:0000313" key="2">
    <source>
        <dbReference type="EMBL" id="SHF02947.1"/>
    </source>
</evidence>
<reference evidence="2 3" key="1">
    <citation type="submission" date="2016-11" db="EMBL/GenBank/DDBJ databases">
        <authorList>
            <person name="Jaros S."/>
            <person name="Januszkiewicz K."/>
            <person name="Wedrychowicz H."/>
        </authorList>
    </citation>
    <scope>NUCLEOTIDE SEQUENCE [LARGE SCALE GENOMIC DNA]</scope>
    <source>
        <strain evidence="2 3">DSM 18119</strain>
    </source>
</reference>
<keyword evidence="1" id="KW-0812">Transmembrane</keyword>
<dbReference type="RefSeq" id="WP_072834862.1">
    <property type="nucleotide sequence ID" value="NZ_FQUU01000005.1"/>
</dbReference>
<proteinExistence type="predicted"/>
<gene>
    <name evidence="2" type="ORF">SAMN02745131_01662</name>
</gene>
<evidence type="ECO:0000313" key="3">
    <source>
        <dbReference type="Proteomes" id="UP000184048"/>
    </source>
</evidence>
<protein>
    <submittedName>
        <fullName evidence="2">Uncharacterized protein</fullName>
    </submittedName>
</protein>
<dbReference type="Proteomes" id="UP000184048">
    <property type="component" value="Unassembled WGS sequence"/>
</dbReference>
<organism evidence="2 3">
    <name type="scientific">Flavisolibacter ginsengisoli DSM 18119</name>
    <dbReference type="NCBI Taxonomy" id="1121884"/>
    <lineage>
        <taxon>Bacteria</taxon>
        <taxon>Pseudomonadati</taxon>
        <taxon>Bacteroidota</taxon>
        <taxon>Chitinophagia</taxon>
        <taxon>Chitinophagales</taxon>
        <taxon>Chitinophagaceae</taxon>
        <taxon>Flavisolibacter</taxon>
    </lineage>
</organism>
<feature type="transmembrane region" description="Helical" evidence="1">
    <location>
        <begin position="20"/>
        <end position="37"/>
    </location>
</feature>
<keyword evidence="1" id="KW-1133">Transmembrane helix</keyword>